<evidence type="ECO:0000313" key="2">
    <source>
        <dbReference type="EMBL" id="KAF2478618.1"/>
    </source>
</evidence>
<dbReference type="AlphaFoldDB" id="A0A6A6PF59"/>
<dbReference type="EMBL" id="MU001643">
    <property type="protein sequence ID" value="KAF2478618.1"/>
    <property type="molecule type" value="Genomic_DNA"/>
</dbReference>
<reference evidence="2" key="1">
    <citation type="journal article" date="2020" name="Stud. Mycol.">
        <title>101 Dothideomycetes genomes: a test case for predicting lifestyles and emergence of pathogens.</title>
        <authorList>
            <person name="Haridas S."/>
            <person name="Albert R."/>
            <person name="Binder M."/>
            <person name="Bloem J."/>
            <person name="Labutti K."/>
            <person name="Salamov A."/>
            <person name="Andreopoulos B."/>
            <person name="Baker S."/>
            <person name="Barry K."/>
            <person name="Bills G."/>
            <person name="Bluhm B."/>
            <person name="Cannon C."/>
            <person name="Castanera R."/>
            <person name="Culley D."/>
            <person name="Daum C."/>
            <person name="Ezra D."/>
            <person name="Gonzalez J."/>
            <person name="Henrissat B."/>
            <person name="Kuo A."/>
            <person name="Liang C."/>
            <person name="Lipzen A."/>
            <person name="Lutzoni F."/>
            <person name="Magnuson J."/>
            <person name="Mondo S."/>
            <person name="Nolan M."/>
            <person name="Ohm R."/>
            <person name="Pangilinan J."/>
            <person name="Park H.-J."/>
            <person name="Ramirez L."/>
            <person name="Alfaro M."/>
            <person name="Sun H."/>
            <person name="Tritt A."/>
            <person name="Yoshinaga Y."/>
            <person name="Zwiers L.-H."/>
            <person name="Turgeon B."/>
            <person name="Goodwin S."/>
            <person name="Spatafora J."/>
            <person name="Crous P."/>
            <person name="Grigoriev I."/>
        </authorList>
    </citation>
    <scope>NUCLEOTIDE SEQUENCE</scope>
    <source>
        <strain evidence="2">CBS 113389</strain>
    </source>
</reference>
<evidence type="ECO:0000313" key="3">
    <source>
        <dbReference type="Proteomes" id="UP000799767"/>
    </source>
</evidence>
<evidence type="ECO:0000256" key="1">
    <source>
        <dbReference type="SAM" id="MobiDB-lite"/>
    </source>
</evidence>
<feature type="region of interest" description="Disordered" evidence="1">
    <location>
        <begin position="300"/>
        <end position="361"/>
    </location>
</feature>
<keyword evidence="3" id="KW-1185">Reference proteome</keyword>
<name>A0A6A6PF59_9PEZI</name>
<proteinExistence type="predicted"/>
<dbReference type="Proteomes" id="UP000799767">
    <property type="component" value="Unassembled WGS sequence"/>
</dbReference>
<sequence length="392" mass="43941">MSYMAFTESPSVPCRKYPLGECYDGLCMREHHPNLSPYLRDYQEQEFEVSKEPGVACQRCLQTMRECDKRGRGGEDDPCSECRWFGGEECRCTIIQDWSYNDQAWTQMMMNADEDYTIFTAPRRRDVDANPDGSAPIAMPAARVKPDWRGESRDELLAKEEMLPYFVRELPRAYLDPSWASLQNQETAASNASEASEGQSDGEDSDVMSFFEPSTSASALPQYPAPWYPRPPADPIAGEVVAQTWSWKTGMWRFTYANGVEVTTWPSDRNANAPPPSADTSVHCTLSQQVDALSLSGQYSNALAPSTDHGDDERPSKKRRTMQQAPSSSAVTTQQPTARQSAVEQGRPDAPQETFTSMEVDVPAVEDPFLAATAVKRVRDEDQIYEAWESDQ</sequence>
<dbReference type="RefSeq" id="XP_033585188.1">
    <property type="nucleotide sequence ID" value="XM_033738498.1"/>
</dbReference>
<feature type="compositionally biased region" description="Low complexity" evidence="1">
    <location>
        <begin position="186"/>
        <end position="197"/>
    </location>
</feature>
<accession>A0A6A6PF59</accession>
<gene>
    <name evidence="2" type="ORF">BDY17DRAFT_55304</name>
</gene>
<feature type="region of interest" description="Disordered" evidence="1">
    <location>
        <begin position="185"/>
        <end position="209"/>
    </location>
</feature>
<dbReference type="GeneID" id="54479500"/>
<feature type="compositionally biased region" description="Polar residues" evidence="1">
    <location>
        <begin position="322"/>
        <end position="343"/>
    </location>
</feature>
<protein>
    <submittedName>
        <fullName evidence="2">Uncharacterized protein</fullName>
    </submittedName>
</protein>
<dbReference type="OrthoDB" id="3943685at2759"/>
<organism evidence="2 3">
    <name type="scientific">Neohortaea acidophila</name>
    <dbReference type="NCBI Taxonomy" id="245834"/>
    <lineage>
        <taxon>Eukaryota</taxon>
        <taxon>Fungi</taxon>
        <taxon>Dikarya</taxon>
        <taxon>Ascomycota</taxon>
        <taxon>Pezizomycotina</taxon>
        <taxon>Dothideomycetes</taxon>
        <taxon>Dothideomycetidae</taxon>
        <taxon>Mycosphaerellales</taxon>
        <taxon>Teratosphaeriaceae</taxon>
        <taxon>Neohortaea</taxon>
    </lineage>
</organism>